<dbReference type="EMBL" id="VULT01000003">
    <property type="protein sequence ID" value="MSS16676.1"/>
    <property type="molecule type" value="Genomic_DNA"/>
</dbReference>
<gene>
    <name evidence="2" type="ORF">FYJ29_02660</name>
</gene>
<proteinExistence type="predicted"/>
<name>A0A6L5XC85_9BACT</name>
<comment type="caution">
    <text evidence="2">The sequence shown here is derived from an EMBL/GenBank/DDBJ whole genome shotgun (WGS) entry which is preliminary data.</text>
</comment>
<feature type="chain" id="PRO_5026797873" evidence="1">
    <location>
        <begin position="25"/>
        <end position="162"/>
    </location>
</feature>
<organism evidence="2 3">
    <name type="scientific">Sodaliphilus pleomorphus</name>
    <dbReference type="NCBI Taxonomy" id="2606626"/>
    <lineage>
        <taxon>Bacteria</taxon>
        <taxon>Pseudomonadati</taxon>
        <taxon>Bacteroidota</taxon>
        <taxon>Bacteroidia</taxon>
        <taxon>Bacteroidales</taxon>
        <taxon>Muribaculaceae</taxon>
        <taxon>Sodaliphilus</taxon>
    </lineage>
</organism>
<dbReference type="RefSeq" id="WP_154538175.1">
    <property type="nucleotide sequence ID" value="NZ_CP045696.1"/>
</dbReference>
<dbReference type="AlphaFoldDB" id="A0A6L5XC85"/>
<evidence type="ECO:0000313" key="3">
    <source>
        <dbReference type="Proteomes" id="UP000483362"/>
    </source>
</evidence>
<sequence length="162" mass="18838">MNKISFFPICLICIAMALGIKAFAQEVHGYGMGIANDLSDHNFIVTSHGYVNDSSYLYEVRMETLDYYDEELARMAITTELGKYSDIKRIEPWSRSGSLTESTYRIYDTELSIIIYENSKDSYGLPRGCSIYIYEFINPDWKKAKYTTKKKRTSKKRRGKRK</sequence>
<reference evidence="2 3" key="1">
    <citation type="submission" date="2019-08" db="EMBL/GenBank/DDBJ databases">
        <title>In-depth cultivation of the pig gut microbiome towards novel bacterial diversity and tailored functional studies.</title>
        <authorList>
            <person name="Wylensek D."/>
            <person name="Hitch T.C.A."/>
            <person name="Clavel T."/>
        </authorList>
    </citation>
    <scope>NUCLEOTIDE SEQUENCE [LARGE SCALE GENOMIC DNA]</scope>
    <source>
        <strain evidence="2 3">Oil-RF-744-WCA-WT-10</strain>
    </source>
</reference>
<evidence type="ECO:0000313" key="2">
    <source>
        <dbReference type="EMBL" id="MSS16676.1"/>
    </source>
</evidence>
<protein>
    <submittedName>
        <fullName evidence="2">Uncharacterized protein</fullName>
    </submittedName>
</protein>
<dbReference type="Proteomes" id="UP000483362">
    <property type="component" value="Unassembled WGS sequence"/>
</dbReference>
<accession>A0A6L5XC85</accession>
<evidence type="ECO:0000256" key="1">
    <source>
        <dbReference type="SAM" id="SignalP"/>
    </source>
</evidence>
<keyword evidence="3" id="KW-1185">Reference proteome</keyword>
<feature type="signal peptide" evidence="1">
    <location>
        <begin position="1"/>
        <end position="24"/>
    </location>
</feature>
<keyword evidence="1" id="KW-0732">Signal</keyword>